<dbReference type="EMBL" id="MCGN01000007">
    <property type="protein sequence ID" value="ORY94641.1"/>
    <property type="molecule type" value="Genomic_DNA"/>
</dbReference>
<evidence type="ECO:0000259" key="2">
    <source>
        <dbReference type="PROSITE" id="PS50031"/>
    </source>
</evidence>
<reference evidence="4 5" key="1">
    <citation type="submission" date="2016-07" db="EMBL/GenBank/DDBJ databases">
        <title>Pervasive Adenine N6-methylation of Active Genes in Fungi.</title>
        <authorList>
            <consortium name="DOE Joint Genome Institute"/>
            <person name="Mondo S.J."/>
            <person name="Dannebaum R.O."/>
            <person name="Kuo R.C."/>
            <person name="Labutti K."/>
            <person name="Haridas S."/>
            <person name="Kuo A."/>
            <person name="Salamov A."/>
            <person name="Ahrendt S.R."/>
            <person name="Lipzen A."/>
            <person name="Sullivan W."/>
            <person name="Andreopoulos W.B."/>
            <person name="Clum A."/>
            <person name="Lindquist E."/>
            <person name="Daum C."/>
            <person name="Ramamoorthy G.K."/>
            <person name="Gryganskyi A."/>
            <person name="Culley D."/>
            <person name="Magnuson J.K."/>
            <person name="James T.Y."/>
            <person name="O'Malley M.A."/>
            <person name="Stajich J.E."/>
            <person name="Spatafora J.W."/>
            <person name="Visel A."/>
            <person name="Grigoriev I.V."/>
        </authorList>
    </citation>
    <scope>NUCLEOTIDE SEQUENCE [LARGE SCALE GENOMIC DNA]</scope>
    <source>
        <strain evidence="4 5">NRRL 2496</strain>
    </source>
</reference>
<feature type="region of interest" description="Disordered" evidence="1">
    <location>
        <begin position="354"/>
        <end position="412"/>
    </location>
</feature>
<feature type="compositionally biased region" description="Low complexity" evidence="1">
    <location>
        <begin position="639"/>
        <end position="669"/>
    </location>
</feature>
<dbReference type="GO" id="GO:0005886">
    <property type="term" value="C:plasma membrane"/>
    <property type="evidence" value="ECO:0007669"/>
    <property type="project" value="TreeGrafter"/>
</dbReference>
<feature type="compositionally biased region" description="Basic and acidic residues" evidence="1">
    <location>
        <begin position="737"/>
        <end position="755"/>
    </location>
</feature>
<feature type="domain" description="EF-hand" evidence="3">
    <location>
        <begin position="39"/>
        <end position="74"/>
    </location>
</feature>
<sequence>MLNPQEKNAFTDIFREADAERKGVLLKDEAFAFFKKADIPNNILSEIWDAADGDRKGFLTEEEFYVALKLIACAQHGVIPASPVLSTSVPLPQFEGVHITPVAPPNRGVQPTHTGSVSSPASQPRGLASPSTDIIRPDERNKYVELFRSSNPVAGVLSGEQAKTIFLRSNLSPALLGRIWSLADTRKSGTLNQTEFIIAMHYISRAMQNETVPPSLPASIYASAASSSGLNSPIAGHKTGSPILRRQGTLASNFGSFQAQQPAPGDFNIPPDEFIRYKGFFEQLDTSHAGTVSGQDAVVFFRHSKLPEHELAHIWDLADTSQNGQLNLQQFAFAMHLINKRMQGSNLFDQAGFQSPAHQTQQQPQQQSQQQQQQLFPQQTGSIDLLGLSGESTGAKSEPAPLAGPSVSALENNLTTLRNETREQMGRRDHLRTQYESEIKAVRELEESIAREKETLDAFKRAANDAERDLEAAKRKKEKLTQELQIYRQESRHYKQRAEHAREETQQLESETAQAQAQAQAHAQKPTESASNDLFTLSSAPTSSNHMFGTASASSVSSMSPKNTFDAFATIRKTESPVSSPTMSLNHMRDEAEAKQQLRSAATVQTDLSDIEQKFPDLTTMEQKFQSPTRTEFPNLTGSPRPQTSSSSAPSNAFASPKPASAALSPSQAKSVAKYGIDLSAFEDDDAGANKGTSFSSSSVRNDLSSLISSPSQREESKAATSGSNNFDDIFGAPAPVKKDEGDNSGKDTQKKSAFDEMFFS</sequence>
<protein>
    <submittedName>
        <fullName evidence="4">Uncharacterized protein</fullName>
    </submittedName>
</protein>
<feature type="region of interest" description="Disordered" evidence="1">
    <location>
        <begin position="624"/>
        <end position="669"/>
    </location>
</feature>
<dbReference type="PANTHER" id="PTHR11216">
    <property type="entry name" value="EH DOMAIN"/>
    <property type="match status" value="1"/>
</dbReference>
<evidence type="ECO:0000256" key="1">
    <source>
        <dbReference type="SAM" id="MobiDB-lite"/>
    </source>
</evidence>
<dbReference type="InterPro" id="IPR000261">
    <property type="entry name" value="EH_dom"/>
</dbReference>
<dbReference type="PROSITE" id="PS50031">
    <property type="entry name" value="EH"/>
    <property type="match status" value="3"/>
</dbReference>
<feature type="domain" description="EH" evidence="2">
    <location>
        <begin position="273"/>
        <end position="356"/>
    </location>
</feature>
<feature type="domain" description="EH" evidence="2">
    <location>
        <begin position="139"/>
        <end position="227"/>
    </location>
</feature>
<dbReference type="PROSITE" id="PS50222">
    <property type="entry name" value="EF_HAND_2"/>
    <property type="match status" value="3"/>
</dbReference>
<name>A0A1X2H7X7_SYNRA</name>
<comment type="caution">
    <text evidence="4">The sequence shown here is derived from an EMBL/GenBank/DDBJ whole genome shotgun (WGS) entry which is preliminary data.</text>
</comment>
<gene>
    <name evidence="4" type="ORF">BCR43DRAFT_476454</name>
</gene>
<dbReference type="GO" id="GO:0016197">
    <property type="term" value="P:endosomal transport"/>
    <property type="evidence" value="ECO:0007669"/>
    <property type="project" value="TreeGrafter"/>
</dbReference>
<feature type="compositionally biased region" description="Low complexity" evidence="1">
    <location>
        <begin position="694"/>
        <end position="710"/>
    </location>
</feature>
<dbReference type="GO" id="GO:0006897">
    <property type="term" value="P:endocytosis"/>
    <property type="evidence" value="ECO:0007669"/>
    <property type="project" value="TreeGrafter"/>
</dbReference>
<dbReference type="Pfam" id="PF12763">
    <property type="entry name" value="EH"/>
    <property type="match status" value="3"/>
</dbReference>
<feature type="region of interest" description="Disordered" evidence="1">
    <location>
        <begin position="682"/>
        <end position="761"/>
    </location>
</feature>
<keyword evidence="5" id="KW-1185">Reference proteome</keyword>
<dbReference type="GO" id="GO:0005737">
    <property type="term" value="C:cytoplasm"/>
    <property type="evidence" value="ECO:0007669"/>
    <property type="project" value="TreeGrafter"/>
</dbReference>
<feature type="compositionally biased region" description="Polar residues" evidence="1">
    <location>
        <begin position="624"/>
        <end position="638"/>
    </location>
</feature>
<dbReference type="Proteomes" id="UP000242180">
    <property type="component" value="Unassembled WGS sequence"/>
</dbReference>
<feature type="domain" description="EF-hand" evidence="3">
    <location>
        <begin position="306"/>
        <end position="341"/>
    </location>
</feature>
<dbReference type="STRING" id="13706.A0A1X2H7X7"/>
<dbReference type="SMART" id="SM00027">
    <property type="entry name" value="EH"/>
    <property type="match status" value="3"/>
</dbReference>
<feature type="domain" description="EH" evidence="2">
    <location>
        <begin position="6"/>
        <end position="90"/>
    </location>
</feature>
<evidence type="ECO:0000313" key="4">
    <source>
        <dbReference type="EMBL" id="ORY94641.1"/>
    </source>
</evidence>
<evidence type="ECO:0000259" key="3">
    <source>
        <dbReference type="PROSITE" id="PS50222"/>
    </source>
</evidence>
<feature type="compositionally biased region" description="Basic and acidic residues" evidence="1">
    <location>
        <begin position="491"/>
        <end position="505"/>
    </location>
</feature>
<feature type="region of interest" description="Disordered" evidence="1">
    <location>
        <begin position="491"/>
        <end position="538"/>
    </location>
</feature>
<dbReference type="CDD" id="cd00052">
    <property type="entry name" value="EH"/>
    <property type="match status" value="3"/>
</dbReference>
<dbReference type="OMA" id="HFFRHSK"/>
<dbReference type="InParanoid" id="A0A1X2H7X7"/>
<accession>A0A1X2H7X7</accession>
<feature type="domain" description="EF-hand" evidence="3">
    <location>
        <begin position="171"/>
        <end position="206"/>
    </location>
</feature>
<evidence type="ECO:0000313" key="5">
    <source>
        <dbReference type="Proteomes" id="UP000242180"/>
    </source>
</evidence>
<feature type="region of interest" description="Disordered" evidence="1">
    <location>
        <begin position="102"/>
        <end position="134"/>
    </location>
</feature>
<dbReference type="AlphaFoldDB" id="A0A1X2H7X7"/>
<dbReference type="SMART" id="SM00054">
    <property type="entry name" value="EFh"/>
    <property type="match status" value="4"/>
</dbReference>
<dbReference type="InterPro" id="IPR002048">
    <property type="entry name" value="EF_hand_dom"/>
</dbReference>
<proteinExistence type="predicted"/>
<dbReference type="PANTHER" id="PTHR11216:SF170">
    <property type="entry name" value="DYNAMIN ASSOCIATED PROTEIN 160, ISOFORM D"/>
    <property type="match status" value="1"/>
</dbReference>
<feature type="compositionally biased region" description="Polar residues" evidence="1">
    <location>
        <begin position="526"/>
        <end position="538"/>
    </location>
</feature>
<dbReference type="Gene3D" id="1.20.120.330">
    <property type="entry name" value="Nucleotidyltransferases domain 2"/>
    <property type="match status" value="1"/>
</dbReference>
<feature type="compositionally biased region" description="Polar residues" evidence="1">
    <location>
        <begin position="109"/>
        <end position="122"/>
    </location>
</feature>
<dbReference type="Gene3D" id="1.10.238.10">
    <property type="entry name" value="EF-hand"/>
    <property type="match status" value="3"/>
</dbReference>
<dbReference type="OrthoDB" id="524326at2759"/>
<organism evidence="4 5">
    <name type="scientific">Syncephalastrum racemosum</name>
    <name type="common">Filamentous fungus</name>
    <dbReference type="NCBI Taxonomy" id="13706"/>
    <lineage>
        <taxon>Eukaryota</taxon>
        <taxon>Fungi</taxon>
        <taxon>Fungi incertae sedis</taxon>
        <taxon>Mucoromycota</taxon>
        <taxon>Mucoromycotina</taxon>
        <taxon>Mucoromycetes</taxon>
        <taxon>Mucorales</taxon>
        <taxon>Syncephalastraceae</taxon>
        <taxon>Syncephalastrum</taxon>
    </lineage>
</organism>
<dbReference type="SUPFAM" id="SSF47473">
    <property type="entry name" value="EF-hand"/>
    <property type="match status" value="3"/>
</dbReference>
<feature type="compositionally biased region" description="Low complexity" evidence="1">
    <location>
        <begin position="354"/>
        <end position="379"/>
    </location>
</feature>
<feature type="compositionally biased region" description="Low complexity" evidence="1">
    <location>
        <begin position="513"/>
        <end position="524"/>
    </location>
</feature>
<dbReference type="GO" id="GO:0005509">
    <property type="term" value="F:calcium ion binding"/>
    <property type="evidence" value="ECO:0007669"/>
    <property type="project" value="InterPro"/>
</dbReference>
<dbReference type="InterPro" id="IPR011992">
    <property type="entry name" value="EF-hand-dom_pair"/>
</dbReference>